<proteinExistence type="predicted"/>
<dbReference type="Proteomes" id="UP000219338">
    <property type="component" value="Unassembled WGS sequence"/>
</dbReference>
<evidence type="ECO:0000313" key="2">
    <source>
        <dbReference type="Proteomes" id="UP000219338"/>
    </source>
</evidence>
<sequence length="133" mass="14258">MASAEGSRTTCSVDEETKTIAARLVSDILDKYCQNEKKLSDGRLLETEKVTQMLKVQKAASEAQKAASDAMRLAEEARLSTLKFAFEHKLGLTSDELVVSKALVPAAVPVPAPVFAQPAPAMPQTLSSLQSQP</sequence>
<protein>
    <submittedName>
        <fullName evidence="1">Uncharacterized protein</fullName>
    </submittedName>
</protein>
<evidence type="ECO:0000313" key="1">
    <source>
        <dbReference type="EMBL" id="SJL05031.1"/>
    </source>
</evidence>
<dbReference type="EMBL" id="FUEG01000005">
    <property type="protein sequence ID" value="SJL05031.1"/>
    <property type="molecule type" value="Genomic_DNA"/>
</dbReference>
<gene>
    <name evidence="1" type="ORF">ARMOST_08403</name>
</gene>
<organism evidence="1 2">
    <name type="scientific">Armillaria ostoyae</name>
    <name type="common">Armillaria root rot fungus</name>
    <dbReference type="NCBI Taxonomy" id="47428"/>
    <lineage>
        <taxon>Eukaryota</taxon>
        <taxon>Fungi</taxon>
        <taxon>Dikarya</taxon>
        <taxon>Basidiomycota</taxon>
        <taxon>Agaricomycotina</taxon>
        <taxon>Agaricomycetes</taxon>
        <taxon>Agaricomycetidae</taxon>
        <taxon>Agaricales</taxon>
        <taxon>Marasmiineae</taxon>
        <taxon>Physalacriaceae</taxon>
        <taxon>Armillaria</taxon>
    </lineage>
</organism>
<dbReference type="OrthoDB" id="10594597at2759"/>
<name>A0A284R8H1_ARMOS</name>
<accession>A0A284R8H1</accession>
<dbReference type="AlphaFoldDB" id="A0A284R8H1"/>
<reference evidence="2" key="1">
    <citation type="journal article" date="2017" name="Nat. Ecol. Evol.">
        <title>Genome expansion and lineage-specific genetic innovations in the forest pathogenic fungi Armillaria.</title>
        <authorList>
            <person name="Sipos G."/>
            <person name="Prasanna A.N."/>
            <person name="Walter M.C."/>
            <person name="O'Connor E."/>
            <person name="Balint B."/>
            <person name="Krizsan K."/>
            <person name="Kiss B."/>
            <person name="Hess J."/>
            <person name="Varga T."/>
            <person name="Slot J."/>
            <person name="Riley R."/>
            <person name="Boka B."/>
            <person name="Rigling D."/>
            <person name="Barry K."/>
            <person name="Lee J."/>
            <person name="Mihaltcheva S."/>
            <person name="LaButti K."/>
            <person name="Lipzen A."/>
            <person name="Waldron R."/>
            <person name="Moloney N.M."/>
            <person name="Sperisen C."/>
            <person name="Kredics L."/>
            <person name="Vagvoelgyi C."/>
            <person name="Patrignani A."/>
            <person name="Fitzpatrick D."/>
            <person name="Nagy I."/>
            <person name="Doyle S."/>
            <person name="Anderson J.B."/>
            <person name="Grigoriev I.V."/>
            <person name="Gueldener U."/>
            <person name="Muensterkoetter M."/>
            <person name="Nagy L.G."/>
        </authorList>
    </citation>
    <scope>NUCLEOTIDE SEQUENCE [LARGE SCALE GENOMIC DNA]</scope>
    <source>
        <strain evidence="2">C18/9</strain>
    </source>
</reference>
<keyword evidence="2" id="KW-1185">Reference proteome</keyword>